<keyword evidence="1" id="KW-0812">Transmembrane</keyword>
<dbReference type="EMBL" id="ASPP01008716">
    <property type="protein sequence ID" value="ETO25166.1"/>
    <property type="molecule type" value="Genomic_DNA"/>
</dbReference>
<proteinExistence type="predicted"/>
<accession>X6NGP3</accession>
<dbReference type="AlphaFoldDB" id="X6NGP3"/>
<comment type="caution">
    <text evidence="2">The sequence shown here is derived from an EMBL/GenBank/DDBJ whole genome shotgun (WGS) entry which is preliminary data.</text>
</comment>
<gene>
    <name evidence="2" type="ORF">RFI_11978</name>
</gene>
<evidence type="ECO:0000313" key="3">
    <source>
        <dbReference type="Proteomes" id="UP000023152"/>
    </source>
</evidence>
<keyword evidence="3" id="KW-1185">Reference proteome</keyword>
<keyword evidence="1" id="KW-0472">Membrane</keyword>
<feature type="transmembrane region" description="Helical" evidence="1">
    <location>
        <begin position="106"/>
        <end position="124"/>
    </location>
</feature>
<reference evidence="2 3" key="1">
    <citation type="journal article" date="2013" name="Curr. Biol.">
        <title>The Genome of the Foraminiferan Reticulomyxa filosa.</title>
        <authorList>
            <person name="Glockner G."/>
            <person name="Hulsmann N."/>
            <person name="Schleicher M."/>
            <person name="Noegel A.A."/>
            <person name="Eichinger L."/>
            <person name="Gallinger C."/>
            <person name="Pawlowski J."/>
            <person name="Sierra R."/>
            <person name="Euteneuer U."/>
            <person name="Pillet L."/>
            <person name="Moustafa A."/>
            <person name="Platzer M."/>
            <person name="Groth M."/>
            <person name="Szafranski K."/>
            <person name="Schliwa M."/>
        </authorList>
    </citation>
    <scope>NUCLEOTIDE SEQUENCE [LARGE SCALE GENOMIC DNA]</scope>
</reference>
<dbReference type="Proteomes" id="UP000023152">
    <property type="component" value="Unassembled WGS sequence"/>
</dbReference>
<keyword evidence="1" id="KW-1133">Transmembrane helix</keyword>
<protein>
    <submittedName>
        <fullName evidence="2">Uncharacterized protein</fullName>
    </submittedName>
</protein>
<evidence type="ECO:0000313" key="2">
    <source>
        <dbReference type="EMBL" id="ETO25166.1"/>
    </source>
</evidence>
<name>X6NGP3_RETFI</name>
<evidence type="ECO:0000256" key="1">
    <source>
        <dbReference type="SAM" id="Phobius"/>
    </source>
</evidence>
<organism evidence="2 3">
    <name type="scientific">Reticulomyxa filosa</name>
    <dbReference type="NCBI Taxonomy" id="46433"/>
    <lineage>
        <taxon>Eukaryota</taxon>
        <taxon>Sar</taxon>
        <taxon>Rhizaria</taxon>
        <taxon>Retaria</taxon>
        <taxon>Foraminifera</taxon>
        <taxon>Monothalamids</taxon>
        <taxon>Reticulomyxidae</taxon>
        <taxon>Reticulomyxa</taxon>
    </lineage>
</organism>
<sequence>MSKTSFYDIPSVYENGRVFSKELSVTIGPEAALLKKEYSRHIGILANDPHFRDTMKKLQLDHYTFDTIRQEYVSECVSTCAYHLSMFGGIPESILLRHDLLSRMSYAYVLIHLAIAFGTGMVILDRRCAVVGIALGFDYRHLSTITNKLCSLHANQNIGTTFKYEQELNQACLSSHPFLDNFFIRKPKNASHDKEEKVQHAKKNSKTPDWNAIFFGTYAFVKPGYEKTKLQSLLNAVTIAIPYGIGYRHYCQVDMNNSLLSDAQHIPDICKNARVIELKDFVFNDGTTFAGLIKKLNPPDEDPVKINYASKLLSHARRRVFVIHYSHFDSLLTMPKLVCSFLVGGPVVAKAKL</sequence>